<keyword evidence="2" id="KW-1185">Reference proteome</keyword>
<evidence type="ECO:0000313" key="2">
    <source>
        <dbReference type="Proteomes" id="UP001380290"/>
    </source>
</evidence>
<evidence type="ECO:0008006" key="3">
    <source>
        <dbReference type="Google" id="ProtNLM"/>
    </source>
</evidence>
<reference evidence="1 2" key="1">
    <citation type="submission" date="2024-02" db="EMBL/GenBank/DDBJ databases">
        <title>Identification of pathogenicity and growth-promoting function of Pseudomonas putida variant.</title>
        <authorList>
            <person name="Sun J."/>
        </authorList>
    </citation>
    <scope>NUCLEOTIDE SEQUENCE [LARGE SCALE GENOMIC DNA]</scope>
    <source>
        <strain evidence="1 2">A03</strain>
    </source>
</reference>
<dbReference type="Proteomes" id="UP001380290">
    <property type="component" value="Unassembled WGS sequence"/>
</dbReference>
<proteinExistence type="predicted"/>
<dbReference type="RefSeq" id="WP_339599585.1">
    <property type="nucleotide sequence ID" value="NZ_JBBHLC010000035.1"/>
</dbReference>
<gene>
    <name evidence="1" type="ORF">V7S98_13555</name>
</gene>
<name>A0ABU8QUB2_9PSED</name>
<evidence type="ECO:0000313" key="1">
    <source>
        <dbReference type="EMBL" id="MEJ5864253.1"/>
    </source>
</evidence>
<organism evidence="1 2">
    <name type="scientific">Pseudomonas farsensis</name>
    <dbReference type="NCBI Taxonomy" id="2745492"/>
    <lineage>
        <taxon>Bacteria</taxon>
        <taxon>Pseudomonadati</taxon>
        <taxon>Pseudomonadota</taxon>
        <taxon>Gammaproteobacteria</taxon>
        <taxon>Pseudomonadales</taxon>
        <taxon>Pseudomonadaceae</taxon>
        <taxon>Pseudomonas</taxon>
    </lineage>
</organism>
<sequence length="261" mass="28408">MPAMEIHFIGSETPDNFSGGLCDEYRLSAIGSLSELAAAARTISANHPGCRALFTLDDRHQARYTSGHAANNLDLADAFEEELAALPAECFEDGEYLGYLCTKAEFAICLRNFRAAVAPATFEGACAHGLALDEQALQEWLDYQQHPMTLLDQPVSALVVPVEQSYDTLAAFPNGYFTSDLDPAQNHAVAWQLAQNHGYELMGVGASYLGFWRAQAADAALAQALAQDLCALYNVADRPRMAAVFAEAIIGRAHVWLRYTE</sequence>
<protein>
    <recommendedName>
        <fullName evidence="3">DUF4253 domain-containing protein</fullName>
    </recommendedName>
</protein>
<comment type="caution">
    <text evidence="1">The sequence shown here is derived from an EMBL/GenBank/DDBJ whole genome shotgun (WGS) entry which is preliminary data.</text>
</comment>
<dbReference type="EMBL" id="JBBHLC010000035">
    <property type="protein sequence ID" value="MEJ5864253.1"/>
    <property type="molecule type" value="Genomic_DNA"/>
</dbReference>
<accession>A0ABU8QUB2</accession>